<feature type="region of interest" description="Disordered" evidence="1">
    <location>
        <begin position="88"/>
        <end position="169"/>
    </location>
</feature>
<accession>A0A540W5K0</accession>
<evidence type="ECO:0000256" key="1">
    <source>
        <dbReference type="SAM" id="MobiDB-lite"/>
    </source>
</evidence>
<evidence type="ECO:0000313" key="2">
    <source>
        <dbReference type="EMBL" id="TQF04301.1"/>
    </source>
</evidence>
<reference evidence="2 3" key="1">
    <citation type="submission" date="2019-06" db="EMBL/GenBank/DDBJ databases">
        <title>Description of Kitasatospora acidophila sp. nov. isolated from pine grove soil, and reclassification of Streptomyces novaecaesareae to Kitasatospora novaeceasareae comb. nov.</title>
        <authorList>
            <person name="Kim M.J."/>
        </authorList>
    </citation>
    <scope>NUCLEOTIDE SEQUENCE [LARGE SCALE GENOMIC DNA]</scope>
    <source>
        <strain evidence="2 3">MMS16-CNU292</strain>
    </source>
</reference>
<dbReference type="SUPFAM" id="SSF49785">
    <property type="entry name" value="Galactose-binding domain-like"/>
    <property type="match status" value="1"/>
</dbReference>
<dbReference type="InterPro" id="IPR008979">
    <property type="entry name" value="Galactose-bd-like_sf"/>
</dbReference>
<proteinExistence type="predicted"/>
<sequence>MADRTTDRTEAAVDTSAAEATGEITAPLPTAEGTAELTMPLPTAGSATDRTMPLPTAEATAELTMPLPTAEATAELAELTMPLPGVGTAKARARAGARGSARTPGHPAAARGTGKAPAKTAAAGGPAAGKPRATGSAGASSKAATRPQNRTAATSAAERAAERSVERAVEATGEITAPLSATEIAAELAHPAVAERTAAKPAAKTAPKATKPASQATKPAAAPGPAEPAAGPRKGTDEPSASGESPVVSDTPSAADDALPEQLPAPVRQSGDRIAGRYRLEECITQSASFSSWRAVDEMLRRAVGVHLLAAGSRRADAVLAAARSAALLGDPRFVQVLDAVQEGELVYVIREWLPGATDLATLLAAGPLAPHEAYQMTRQVTDAIAAAHRGGRSHLRLTPRAVLRTDTGQYRINGVAVDAALRGLPAPEDQAAAELADTKAIGTLLYAALTHRWPHPEDRYQLRGLTEGVPAPEVLRPDAPPTLCALAARILCTPGTGPQAPITTPAALAKAITALPKIHQPESGSNAGDRSAHRYPPGQTVGRTPAAPAGAARTQQLRPTPGAPARPGPTAAPSRPAPRPAARRGKRVLKWAVSLVALGAIGYGSWQLAGTLGATGSGPTTLGSTVTGQPPSNGPTSAPPVAPLTISDVTSFNPDGTDPTTQIHPSQLPATHDGDPTTAWTTEGYLDDLPTLRHGVGLLVDLGAVKSVSSVEVQFLGGATGVQLQVPNGTPSTAPTRHEDFAAPLAATTATDAKFPLAGPVHTRYLLIWLTSLPKDGDGSYRGQVAEIKVAG</sequence>
<dbReference type="Proteomes" id="UP000319103">
    <property type="component" value="Unassembled WGS sequence"/>
</dbReference>
<feature type="region of interest" description="Disordered" evidence="1">
    <location>
        <begin position="520"/>
        <end position="584"/>
    </location>
</feature>
<dbReference type="Gene3D" id="3.30.200.20">
    <property type="entry name" value="Phosphorylase Kinase, domain 1"/>
    <property type="match status" value="1"/>
</dbReference>
<feature type="compositionally biased region" description="Basic and acidic residues" evidence="1">
    <location>
        <begin position="1"/>
        <end position="11"/>
    </location>
</feature>
<dbReference type="OrthoDB" id="9786339at2"/>
<dbReference type="Gene3D" id="1.10.510.10">
    <property type="entry name" value="Transferase(Phosphotransferase) domain 1"/>
    <property type="match status" value="1"/>
</dbReference>
<dbReference type="AlphaFoldDB" id="A0A540W5K0"/>
<feature type="compositionally biased region" description="Low complexity" evidence="1">
    <location>
        <begin position="195"/>
        <end position="232"/>
    </location>
</feature>
<feature type="compositionally biased region" description="Low complexity" evidence="1">
    <location>
        <begin position="543"/>
        <end position="561"/>
    </location>
</feature>
<dbReference type="CDD" id="cd13973">
    <property type="entry name" value="PK_MviN-like"/>
    <property type="match status" value="1"/>
</dbReference>
<keyword evidence="2" id="KW-0808">Transferase</keyword>
<keyword evidence="2" id="KW-0418">Kinase</keyword>
<gene>
    <name evidence="2" type="ORF">E6W39_21325</name>
</gene>
<feature type="region of interest" description="Disordered" evidence="1">
    <location>
        <begin position="1"/>
        <end position="53"/>
    </location>
</feature>
<dbReference type="GO" id="GO:0004674">
    <property type="term" value="F:protein serine/threonine kinase activity"/>
    <property type="evidence" value="ECO:0007669"/>
    <property type="project" value="UniProtKB-KW"/>
</dbReference>
<organism evidence="2 3">
    <name type="scientific">Kitasatospora acidiphila</name>
    <dbReference type="NCBI Taxonomy" id="2567942"/>
    <lineage>
        <taxon>Bacteria</taxon>
        <taxon>Bacillati</taxon>
        <taxon>Actinomycetota</taxon>
        <taxon>Actinomycetes</taxon>
        <taxon>Kitasatosporales</taxon>
        <taxon>Streptomycetaceae</taxon>
        <taxon>Kitasatospora</taxon>
    </lineage>
</organism>
<feature type="compositionally biased region" description="Basic and acidic residues" evidence="1">
    <location>
        <begin position="159"/>
        <end position="169"/>
    </location>
</feature>
<dbReference type="SUPFAM" id="SSF56112">
    <property type="entry name" value="Protein kinase-like (PK-like)"/>
    <property type="match status" value="1"/>
</dbReference>
<dbReference type="EMBL" id="VIGB01000003">
    <property type="protein sequence ID" value="TQF04301.1"/>
    <property type="molecule type" value="Genomic_DNA"/>
</dbReference>
<feature type="compositionally biased region" description="Low complexity" evidence="1">
    <location>
        <begin position="88"/>
        <end position="158"/>
    </location>
</feature>
<keyword evidence="3" id="KW-1185">Reference proteome</keyword>
<keyword evidence="2" id="KW-0723">Serine/threonine-protein kinase</keyword>
<dbReference type="RefSeq" id="WP_141634880.1">
    <property type="nucleotide sequence ID" value="NZ_VIGB01000003.1"/>
</dbReference>
<dbReference type="Gene3D" id="2.60.120.260">
    <property type="entry name" value="Galactose-binding domain-like"/>
    <property type="match status" value="1"/>
</dbReference>
<comment type="caution">
    <text evidence="2">The sequence shown here is derived from an EMBL/GenBank/DDBJ whole genome shotgun (WGS) entry which is preliminary data.</text>
</comment>
<protein>
    <submittedName>
        <fullName evidence="2">Serine/threonine protein kinase</fullName>
    </submittedName>
</protein>
<evidence type="ECO:0000313" key="3">
    <source>
        <dbReference type="Proteomes" id="UP000319103"/>
    </source>
</evidence>
<name>A0A540W5K0_9ACTN</name>
<dbReference type="InterPro" id="IPR011009">
    <property type="entry name" value="Kinase-like_dom_sf"/>
</dbReference>
<feature type="region of interest" description="Disordered" evidence="1">
    <location>
        <begin position="195"/>
        <end position="270"/>
    </location>
</feature>